<dbReference type="CDD" id="cd19821">
    <property type="entry name" value="Bbox1_BBX-like"/>
    <property type="match status" value="1"/>
</dbReference>
<evidence type="ECO:0000313" key="6">
    <source>
        <dbReference type="Proteomes" id="UP001428341"/>
    </source>
</evidence>
<evidence type="ECO:0000256" key="2">
    <source>
        <dbReference type="ARBA" id="ARBA00022771"/>
    </source>
</evidence>
<dbReference type="AlphaFoldDB" id="A0AAP0MSF2"/>
<evidence type="ECO:0000256" key="1">
    <source>
        <dbReference type="ARBA" id="ARBA00022723"/>
    </source>
</evidence>
<dbReference type="GO" id="GO:0008270">
    <property type="term" value="F:zinc ion binding"/>
    <property type="evidence" value="ECO:0007669"/>
    <property type="project" value="UniProtKB-KW"/>
</dbReference>
<dbReference type="SMART" id="SM00336">
    <property type="entry name" value="BBOX"/>
    <property type="match status" value="1"/>
</dbReference>
<dbReference type="InterPro" id="IPR049808">
    <property type="entry name" value="CONSTANS-like_Bbox1"/>
</dbReference>
<keyword evidence="2" id="KW-0863">Zinc-finger</keyword>
<keyword evidence="3" id="KW-0862">Zinc</keyword>
<dbReference type="EMBL" id="JBCGBO010000002">
    <property type="protein sequence ID" value="KAK9222406.1"/>
    <property type="molecule type" value="Genomic_DNA"/>
</dbReference>
<feature type="domain" description="B box-type" evidence="4">
    <location>
        <begin position="28"/>
        <end position="74"/>
    </location>
</feature>
<dbReference type="InterPro" id="IPR000315">
    <property type="entry name" value="Znf_B-box"/>
</dbReference>
<organism evidence="5 6">
    <name type="scientific">Citrus x changshan-huyou</name>
    <dbReference type="NCBI Taxonomy" id="2935761"/>
    <lineage>
        <taxon>Eukaryota</taxon>
        <taxon>Viridiplantae</taxon>
        <taxon>Streptophyta</taxon>
        <taxon>Embryophyta</taxon>
        <taxon>Tracheophyta</taxon>
        <taxon>Spermatophyta</taxon>
        <taxon>Magnoliopsida</taxon>
        <taxon>eudicotyledons</taxon>
        <taxon>Gunneridae</taxon>
        <taxon>Pentapetalae</taxon>
        <taxon>rosids</taxon>
        <taxon>malvids</taxon>
        <taxon>Sapindales</taxon>
        <taxon>Rutaceae</taxon>
        <taxon>Aurantioideae</taxon>
        <taxon>Citrus</taxon>
    </lineage>
</organism>
<proteinExistence type="predicted"/>
<comment type="caution">
    <text evidence="5">The sequence shown here is derived from an EMBL/GenBank/DDBJ whole genome shotgun (WGS) entry which is preliminary data.</text>
</comment>
<evidence type="ECO:0000256" key="3">
    <source>
        <dbReference type="ARBA" id="ARBA00022833"/>
    </source>
</evidence>
<evidence type="ECO:0000259" key="4">
    <source>
        <dbReference type="SMART" id="SM00336"/>
    </source>
</evidence>
<dbReference type="Proteomes" id="UP001428341">
    <property type="component" value="Unassembled WGS sequence"/>
</dbReference>
<sequence>MCRGIQEANQAAGSCSFKGSASSNANTVDFVSCELCGSRASLYCHADDAYLCRRCDKWVHEANFLALRHVRCFLCNTCQNLTHRYLIGAAAEVLLPTMESLIERRRQCDSKVERQCSRKLKRPFQFI</sequence>
<dbReference type="PANTHER" id="PTHR31717:SF142">
    <property type="entry name" value="B-BOX DOMAIN PROTEIN 30-RELATED"/>
    <property type="match status" value="1"/>
</dbReference>
<gene>
    <name evidence="5" type="ORF">WN944_010841</name>
</gene>
<accession>A0AAP0MSF2</accession>
<reference evidence="5 6" key="1">
    <citation type="submission" date="2024-05" db="EMBL/GenBank/DDBJ databases">
        <title>Haplotype-resolved chromosome-level genome assembly of Huyou (Citrus changshanensis).</title>
        <authorList>
            <person name="Miao C."/>
            <person name="Chen W."/>
            <person name="Wu Y."/>
            <person name="Wang L."/>
            <person name="Zhao S."/>
            <person name="Grierson D."/>
            <person name="Xu C."/>
            <person name="Chen K."/>
        </authorList>
    </citation>
    <scope>NUCLEOTIDE SEQUENCE [LARGE SCALE GENOMIC DNA]</scope>
    <source>
        <strain evidence="5">01-14</strain>
        <tissue evidence="5">Leaf</tissue>
    </source>
</reference>
<keyword evidence="1" id="KW-0479">Metal-binding</keyword>
<protein>
    <recommendedName>
        <fullName evidence="4">B box-type domain-containing protein</fullName>
    </recommendedName>
</protein>
<name>A0AAP0MSF2_9ROSI</name>
<keyword evidence="6" id="KW-1185">Reference proteome</keyword>
<dbReference type="PANTHER" id="PTHR31717">
    <property type="entry name" value="ZINC FINGER PROTEIN CONSTANS-LIKE 10"/>
    <property type="match status" value="1"/>
</dbReference>
<evidence type="ECO:0000313" key="5">
    <source>
        <dbReference type="EMBL" id="KAK9222406.1"/>
    </source>
</evidence>